<dbReference type="EMBL" id="CM023481">
    <property type="protein sequence ID" value="KAH6945698.1"/>
    <property type="molecule type" value="Genomic_DNA"/>
</dbReference>
<accession>A0ACB7TFG4</accession>
<keyword evidence="2" id="KW-1185">Reference proteome</keyword>
<gene>
    <name evidence="1" type="ORF">HPB50_009632</name>
</gene>
<comment type="caution">
    <text evidence="1">The sequence shown here is derived from an EMBL/GenBank/DDBJ whole genome shotgun (WGS) entry which is preliminary data.</text>
</comment>
<organism evidence="1 2">
    <name type="scientific">Hyalomma asiaticum</name>
    <name type="common">Tick</name>
    <dbReference type="NCBI Taxonomy" id="266040"/>
    <lineage>
        <taxon>Eukaryota</taxon>
        <taxon>Metazoa</taxon>
        <taxon>Ecdysozoa</taxon>
        <taxon>Arthropoda</taxon>
        <taxon>Chelicerata</taxon>
        <taxon>Arachnida</taxon>
        <taxon>Acari</taxon>
        <taxon>Parasitiformes</taxon>
        <taxon>Ixodida</taxon>
        <taxon>Ixodoidea</taxon>
        <taxon>Ixodidae</taxon>
        <taxon>Hyalomminae</taxon>
        <taxon>Hyalomma</taxon>
    </lineage>
</organism>
<evidence type="ECO:0000313" key="2">
    <source>
        <dbReference type="Proteomes" id="UP000821845"/>
    </source>
</evidence>
<protein>
    <submittedName>
        <fullName evidence="1">Uncharacterized protein</fullName>
    </submittedName>
</protein>
<proteinExistence type="predicted"/>
<reference evidence="1" key="1">
    <citation type="submission" date="2020-05" db="EMBL/GenBank/DDBJ databases">
        <title>Large-scale comparative analyses of tick genomes elucidate their genetic diversity and vector capacities.</title>
        <authorList>
            <person name="Jia N."/>
            <person name="Wang J."/>
            <person name="Shi W."/>
            <person name="Du L."/>
            <person name="Sun Y."/>
            <person name="Zhan W."/>
            <person name="Jiang J."/>
            <person name="Wang Q."/>
            <person name="Zhang B."/>
            <person name="Ji P."/>
            <person name="Sakyi L.B."/>
            <person name="Cui X."/>
            <person name="Yuan T."/>
            <person name="Jiang B."/>
            <person name="Yang W."/>
            <person name="Lam T.T.-Y."/>
            <person name="Chang Q."/>
            <person name="Ding S."/>
            <person name="Wang X."/>
            <person name="Zhu J."/>
            <person name="Ruan X."/>
            <person name="Zhao L."/>
            <person name="Wei J."/>
            <person name="Que T."/>
            <person name="Du C."/>
            <person name="Cheng J."/>
            <person name="Dai P."/>
            <person name="Han X."/>
            <person name="Huang E."/>
            <person name="Gao Y."/>
            <person name="Liu J."/>
            <person name="Shao H."/>
            <person name="Ye R."/>
            <person name="Li L."/>
            <person name="Wei W."/>
            <person name="Wang X."/>
            <person name="Wang C."/>
            <person name="Yang T."/>
            <person name="Huo Q."/>
            <person name="Li W."/>
            <person name="Guo W."/>
            <person name="Chen H."/>
            <person name="Zhou L."/>
            <person name="Ni X."/>
            <person name="Tian J."/>
            <person name="Zhou Y."/>
            <person name="Sheng Y."/>
            <person name="Liu T."/>
            <person name="Pan Y."/>
            <person name="Xia L."/>
            <person name="Li J."/>
            <person name="Zhao F."/>
            <person name="Cao W."/>
        </authorList>
    </citation>
    <scope>NUCLEOTIDE SEQUENCE</scope>
    <source>
        <strain evidence="1">Hyas-2018</strain>
    </source>
</reference>
<name>A0ACB7TFG4_HYAAI</name>
<evidence type="ECO:0000313" key="1">
    <source>
        <dbReference type="EMBL" id="KAH6945698.1"/>
    </source>
</evidence>
<dbReference type="Proteomes" id="UP000821845">
    <property type="component" value="Chromosome 1"/>
</dbReference>
<sequence>MGRCFVLSFGATCEHVHLESATACIVTCTTAHLSPIPKGNQYTHQPPSCSTKFMGRTCFFSCGVRSLSGGMPVCGFLPVVLFARTVASTTAGLIVSPFLVADLRRGTASSL</sequence>